<dbReference type="Proteomes" id="UP000433945">
    <property type="component" value="Unassembled WGS sequence"/>
</dbReference>
<dbReference type="InterPro" id="IPR046219">
    <property type="entry name" value="DUF6252"/>
</dbReference>
<gene>
    <name evidence="1" type="ORF">GN157_13005</name>
</gene>
<sequence length="211" mass="23838">MKQVLHLPFSTISLPSNQNFRILGQSLTQYFVTKLICLFSLLFLLFACDTDDNNDDSLPEATTTGAGTFACRVDGKSFIDPGSTFNCFYQYIDGIYHFGIGGEDEDYKDSNRPWSLYLLSENVELEQGQTYQLLTENSGNVVGMAFFSYSPNENYLQQTDLEYTGELTITRLGTGNDPHILSGTFWFDVVHPLTSETVHITDGRFDTMYLE</sequence>
<evidence type="ECO:0000313" key="2">
    <source>
        <dbReference type="Proteomes" id="UP000433945"/>
    </source>
</evidence>
<dbReference type="Pfam" id="PF19765">
    <property type="entry name" value="DUF6252"/>
    <property type="match status" value="1"/>
</dbReference>
<comment type="caution">
    <text evidence="1">The sequence shown here is derived from an EMBL/GenBank/DDBJ whole genome shotgun (WGS) entry which is preliminary data.</text>
</comment>
<dbReference type="EMBL" id="WOWP01000053">
    <property type="protein sequence ID" value="MUV04629.1"/>
    <property type="molecule type" value="Genomic_DNA"/>
</dbReference>
<proteinExistence type="predicted"/>
<protein>
    <submittedName>
        <fullName evidence="1">Uncharacterized protein</fullName>
    </submittedName>
</protein>
<keyword evidence="2" id="KW-1185">Reference proteome</keyword>
<name>A0A6N8HFX9_9FLAO</name>
<dbReference type="AlphaFoldDB" id="A0A6N8HFX9"/>
<evidence type="ECO:0000313" key="1">
    <source>
        <dbReference type="EMBL" id="MUV04629.1"/>
    </source>
</evidence>
<dbReference type="OrthoDB" id="881763at2"/>
<reference evidence="1 2" key="1">
    <citation type="submission" date="2019-12" db="EMBL/GenBank/DDBJ databases">
        <authorList>
            <person name="Sun J.-Q."/>
        </authorList>
    </citation>
    <scope>NUCLEOTIDE SEQUENCE [LARGE SCALE GENOMIC DNA]</scope>
    <source>
        <strain evidence="1 2">JCM 17928</strain>
    </source>
</reference>
<accession>A0A6N8HFX9</accession>
<organism evidence="1 2">
    <name type="scientific">Flavobacterium rakeshii</name>
    <dbReference type="NCBI Taxonomy" id="1038845"/>
    <lineage>
        <taxon>Bacteria</taxon>
        <taxon>Pseudomonadati</taxon>
        <taxon>Bacteroidota</taxon>
        <taxon>Flavobacteriia</taxon>
        <taxon>Flavobacteriales</taxon>
        <taxon>Flavobacteriaceae</taxon>
        <taxon>Flavobacterium</taxon>
    </lineage>
</organism>
<dbReference type="RefSeq" id="WP_157483922.1">
    <property type="nucleotide sequence ID" value="NZ_WOWP01000053.1"/>
</dbReference>